<sequence>MKASLVSPTNSQLPSHQRQSSSTFREGSLMKQAGMFTFQLDKGASNYFNNKSMIQNTINNVKETRMEQNKFNTIHQSNDITDFRSSNGNNYANTIRNEDHSIRESKAYLRQKSLDNQQNSTLASQNQRSYQIQYVMPQSVVQSQKPFIKPNLFIQEKDLLKEFSFHEPHQPVITPAHATKTAYSVFSRDPNRTLSNFSSNIVQVNQDQAVSISINTSYRDQSAIKRKYELNKEINSKSYLEKHSANGFGKSVVSHTNATLVLAAGGSHRNEYSELTSPIRTINSSLGMGNNQGTTSVQTGQNSGIGERSNSQELSPTKESKDQYIKNRSQRPTTLNGPIDLFDIKTGLVSNKTYIQQQSEKVVQNVKTMKNKQSHFIDEPTTRVSFEKDHNDIINFSKKDKFQSESKGRKRYISQFYEQEKAPHFFQDYKQSVEKFPNLFSKKKTEFSKFTNAIPSSRPILRSTSFGLKDSKF</sequence>
<feature type="region of interest" description="Disordered" evidence="1">
    <location>
        <begin position="283"/>
        <end position="337"/>
    </location>
</feature>
<keyword evidence="3" id="KW-1185">Reference proteome</keyword>
<dbReference type="Proteomes" id="UP000039865">
    <property type="component" value="Unassembled WGS sequence"/>
</dbReference>
<dbReference type="AlphaFoldDB" id="A0A078A2S0"/>
<organism evidence="2 3">
    <name type="scientific">Stylonychia lemnae</name>
    <name type="common">Ciliate</name>
    <dbReference type="NCBI Taxonomy" id="5949"/>
    <lineage>
        <taxon>Eukaryota</taxon>
        <taxon>Sar</taxon>
        <taxon>Alveolata</taxon>
        <taxon>Ciliophora</taxon>
        <taxon>Intramacronucleata</taxon>
        <taxon>Spirotrichea</taxon>
        <taxon>Stichotrichia</taxon>
        <taxon>Sporadotrichida</taxon>
        <taxon>Oxytrichidae</taxon>
        <taxon>Stylonychinae</taxon>
        <taxon>Stylonychia</taxon>
    </lineage>
</organism>
<proteinExistence type="predicted"/>
<protein>
    <submittedName>
        <fullName evidence="2">Uncharacterized protein</fullName>
    </submittedName>
</protein>
<feature type="compositionally biased region" description="Polar residues" evidence="1">
    <location>
        <begin position="283"/>
        <end position="315"/>
    </location>
</feature>
<accession>A0A078A2S0</accession>
<feature type="compositionally biased region" description="Basic and acidic residues" evidence="1">
    <location>
        <begin position="316"/>
        <end position="325"/>
    </location>
</feature>
<dbReference type="EMBL" id="CCKQ01005232">
    <property type="protein sequence ID" value="CDW76395.1"/>
    <property type="molecule type" value="Genomic_DNA"/>
</dbReference>
<feature type="compositionally biased region" description="Polar residues" evidence="1">
    <location>
        <begin position="1"/>
        <end position="25"/>
    </location>
</feature>
<evidence type="ECO:0000313" key="2">
    <source>
        <dbReference type="EMBL" id="CDW76395.1"/>
    </source>
</evidence>
<dbReference type="OrthoDB" id="10689527at2759"/>
<dbReference type="InParanoid" id="A0A078A2S0"/>
<feature type="compositionally biased region" description="Polar residues" evidence="1">
    <location>
        <begin position="326"/>
        <end position="336"/>
    </location>
</feature>
<feature type="region of interest" description="Disordered" evidence="1">
    <location>
        <begin position="1"/>
        <end position="26"/>
    </location>
</feature>
<name>A0A078A2S0_STYLE</name>
<evidence type="ECO:0000256" key="1">
    <source>
        <dbReference type="SAM" id="MobiDB-lite"/>
    </source>
</evidence>
<reference evidence="2 3" key="1">
    <citation type="submission" date="2014-06" db="EMBL/GenBank/DDBJ databases">
        <authorList>
            <person name="Swart Estienne"/>
        </authorList>
    </citation>
    <scope>NUCLEOTIDE SEQUENCE [LARGE SCALE GENOMIC DNA]</scope>
    <source>
        <strain evidence="2 3">130c</strain>
    </source>
</reference>
<evidence type="ECO:0000313" key="3">
    <source>
        <dbReference type="Proteomes" id="UP000039865"/>
    </source>
</evidence>
<gene>
    <name evidence="2" type="primary">Contig13407.g14316</name>
    <name evidence="2" type="ORF">STYLEM_5395</name>
</gene>